<organism evidence="2 3">
    <name type="scientific">Candidatus Roizmanbacteria bacterium CG_4_10_14_0_8_um_filter_39_9</name>
    <dbReference type="NCBI Taxonomy" id="1974829"/>
    <lineage>
        <taxon>Bacteria</taxon>
        <taxon>Candidatus Roizmaniibacteriota</taxon>
    </lineage>
</organism>
<keyword evidence="2" id="KW-0378">Hydrolase</keyword>
<dbReference type="InterPro" id="IPR001279">
    <property type="entry name" value="Metallo-B-lactamas"/>
</dbReference>
<dbReference type="InterPro" id="IPR052926">
    <property type="entry name" value="Metallo-beta-lactamase_dom"/>
</dbReference>
<dbReference type="Gene3D" id="3.60.15.10">
    <property type="entry name" value="Ribonuclease Z/Hydroxyacylglutathione hydrolase-like"/>
    <property type="match status" value="1"/>
</dbReference>
<dbReference type="InterPro" id="IPR041712">
    <property type="entry name" value="DHPS-like_MBL-fold"/>
</dbReference>
<dbReference type="GO" id="GO:0016787">
    <property type="term" value="F:hydrolase activity"/>
    <property type="evidence" value="ECO:0007669"/>
    <property type="project" value="UniProtKB-KW"/>
</dbReference>
<evidence type="ECO:0000313" key="2">
    <source>
        <dbReference type="EMBL" id="PIY68952.1"/>
    </source>
</evidence>
<dbReference type="AlphaFoldDB" id="A0A2M7QDV1"/>
<reference evidence="3" key="1">
    <citation type="submission" date="2017-09" db="EMBL/GenBank/DDBJ databases">
        <title>Depth-based differentiation of microbial function through sediment-hosted aquifers and enrichment of novel symbionts in the deep terrestrial subsurface.</title>
        <authorList>
            <person name="Probst A.J."/>
            <person name="Ladd B."/>
            <person name="Jarett J.K."/>
            <person name="Geller-Mcgrath D.E."/>
            <person name="Sieber C.M.K."/>
            <person name="Emerson J.B."/>
            <person name="Anantharaman K."/>
            <person name="Thomas B.C."/>
            <person name="Malmstrom R."/>
            <person name="Stieglmeier M."/>
            <person name="Klingl A."/>
            <person name="Woyke T."/>
            <person name="Ryan C.M."/>
            <person name="Banfield J.F."/>
        </authorList>
    </citation>
    <scope>NUCLEOTIDE SEQUENCE [LARGE SCALE GENOMIC DNA]</scope>
</reference>
<dbReference type="SUPFAM" id="SSF56281">
    <property type="entry name" value="Metallo-hydrolase/oxidoreductase"/>
    <property type="match status" value="1"/>
</dbReference>
<accession>A0A2M7QDV1</accession>
<protein>
    <submittedName>
        <fullName evidence="2">MBL fold metallo-hydrolase</fullName>
    </submittedName>
</protein>
<evidence type="ECO:0000259" key="1">
    <source>
        <dbReference type="Pfam" id="PF00753"/>
    </source>
</evidence>
<comment type="caution">
    <text evidence="2">The sequence shown here is derived from an EMBL/GenBank/DDBJ whole genome shotgun (WGS) entry which is preliminary data.</text>
</comment>
<feature type="domain" description="Metallo-beta-lactamase" evidence="1">
    <location>
        <begin position="25"/>
        <end position="133"/>
    </location>
</feature>
<dbReference type="PANTHER" id="PTHR13754">
    <property type="entry name" value="METALLO-BETA-LACTAMASE SUPERFAMILY PROTEIN"/>
    <property type="match status" value="1"/>
</dbReference>
<sequence length="250" mass="28416">MKITLLNENSSGRQNHKLCLAEWGLSVLIEVNGIKILMDTGHTDVYLHNAKQLNINLDSVDYIVLSHNHCDHTGGLRFHKFTSKKKLILHPQILEKIPKDQSNKLKKDFEIVSSVKPLEFSKDIYYLGEVPRKNSFEKGKYLDDLILDDSALAIKTNNGVVVISGCSHSGICNICEYAKEITGQKLYGVMGGFHLFEKDMNAIQKTVEYFKVEKPKYLLPMHCVDHVAMAQFYNNFPCKKYSSGDTFDII</sequence>
<gene>
    <name evidence="2" type="ORF">COY90_03205</name>
</gene>
<dbReference type="CDD" id="cd07713">
    <property type="entry name" value="DHPS-like_MBL-fold"/>
    <property type="match status" value="1"/>
</dbReference>
<dbReference type="EMBL" id="PFLF01000067">
    <property type="protein sequence ID" value="PIY68952.1"/>
    <property type="molecule type" value="Genomic_DNA"/>
</dbReference>
<dbReference type="Proteomes" id="UP000230108">
    <property type="component" value="Unassembled WGS sequence"/>
</dbReference>
<proteinExistence type="predicted"/>
<dbReference type="GO" id="GO:0016740">
    <property type="term" value="F:transferase activity"/>
    <property type="evidence" value="ECO:0007669"/>
    <property type="project" value="TreeGrafter"/>
</dbReference>
<name>A0A2M7QDV1_9BACT</name>
<evidence type="ECO:0000313" key="3">
    <source>
        <dbReference type="Proteomes" id="UP000230108"/>
    </source>
</evidence>
<dbReference type="Pfam" id="PF00753">
    <property type="entry name" value="Lactamase_B"/>
    <property type="match status" value="1"/>
</dbReference>
<dbReference type="InterPro" id="IPR036866">
    <property type="entry name" value="RibonucZ/Hydroxyglut_hydro"/>
</dbReference>
<dbReference type="PANTHER" id="PTHR13754:SF18">
    <property type="entry name" value="7,8-DIHYDROPTERIN-6-METHYL-4-(BETA-D-RIBOFURANOSYL)-AMINOBENZENE-5'-PHOSPHATE SYNTHASE"/>
    <property type="match status" value="1"/>
</dbReference>